<evidence type="ECO:0000313" key="3">
    <source>
        <dbReference type="Proteomes" id="UP001497382"/>
    </source>
</evidence>
<dbReference type="SUPFAM" id="SSF46938">
    <property type="entry name" value="CRAL/TRIO N-terminal domain"/>
    <property type="match status" value="1"/>
</dbReference>
<reference evidence="2 3" key="1">
    <citation type="submission" date="2024-04" db="EMBL/GenBank/DDBJ databases">
        <authorList>
            <person name="Rising A."/>
            <person name="Reimegard J."/>
            <person name="Sonavane S."/>
            <person name="Akerstrom W."/>
            <person name="Nylinder S."/>
            <person name="Hedman E."/>
            <person name="Kallberg Y."/>
        </authorList>
    </citation>
    <scope>NUCLEOTIDE SEQUENCE [LARGE SCALE GENOMIC DNA]</scope>
</reference>
<dbReference type="EMBL" id="CAXIEN010000169">
    <property type="protein sequence ID" value="CAL1283530.1"/>
    <property type="molecule type" value="Genomic_DNA"/>
</dbReference>
<name>A0AAV2AJU2_9ARAC</name>
<dbReference type="InterPro" id="IPR011074">
    <property type="entry name" value="CRAL/TRIO_N_dom"/>
</dbReference>
<proteinExistence type="predicted"/>
<dbReference type="Gene3D" id="1.10.8.20">
    <property type="entry name" value="N-terminal domain of phosphatidylinositol transfer protein sec14p"/>
    <property type="match status" value="1"/>
</dbReference>
<dbReference type="PROSITE" id="PS50191">
    <property type="entry name" value="CRAL_TRIO"/>
    <property type="match status" value="1"/>
</dbReference>
<dbReference type="InterPro" id="IPR036273">
    <property type="entry name" value="CRAL/TRIO_N_dom_sf"/>
</dbReference>
<dbReference type="AlphaFoldDB" id="A0AAV2AJU2"/>
<gene>
    <name evidence="2" type="ORF">LARSCL_LOCUS12666</name>
</gene>
<dbReference type="Pfam" id="PF03765">
    <property type="entry name" value="CRAL_TRIO_N"/>
    <property type="match status" value="1"/>
</dbReference>
<dbReference type="Pfam" id="PF00650">
    <property type="entry name" value="CRAL_TRIO"/>
    <property type="match status" value="1"/>
</dbReference>
<dbReference type="PANTHER" id="PTHR10174:SF226">
    <property type="entry name" value="CLAVESIN-1-LIKE PROTEIN"/>
    <property type="match status" value="1"/>
</dbReference>
<dbReference type="Gene3D" id="1.20.5.1200">
    <property type="entry name" value="Alpha-tocopherol transfer"/>
    <property type="match status" value="1"/>
</dbReference>
<organism evidence="2 3">
    <name type="scientific">Larinioides sclopetarius</name>
    <dbReference type="NCBI Taxonomy" id="280406"/>
    <lineage>
        <taxon>Eukaryota</taxon>
        <taxon>Metazoa</taxon>
        <taxon>Ecdysozoa</taxon>
        <taxon>Arthropoda</taxon>
        <taxon>Chelicerata</taxon>
        <taxon>Arachnida</taxon>
        <taxon>Araneae</taxon>
        <taxon>Araneomorphae</taxon>
        <taxon>Entelegynae</taxon>
        <taxon>Araneoidea</taxon>
        <taxon>Araneidae</taxon>
        <taxon>Larinioides</taxon>
    </lineage>
</organism>
<dbReference type="GO" id="GO:1902936">
    <property type="term" value="F:phosphatidylinositol bisphosphate binding"/>
    <property type="evidence" value="ECO:0007669"/>
    <property type="project" value="TreeGrafter"/>
</dbReference>
<dbReference type="PANTHER" id="PTHR10174">
    <property type="entry name" value="ALPHA-TOCOPHEROL TRANSFER PROTEIN-RELATED"/>
    <property type="match status" value="1"/>
</dbReference>
<dbReference type="InterPro" id="IPR001251">
    <property type="entry name" value="CRAL-TRIO_dom"/>
</dbReference>
<dbReference type="SMART" id="SM01100">
    <property type="entry name" value="CRAL_TRIO_N"/>
    <property type="match status" value="1"/>
</dbReference>
<dbReference type="InterPro" id="IPR036865">
    <property type="entry name" value="CRAL-TRIO_dom_sf"/>
</dbReference>
<evidence type="ECO:0000259" key="1">
    <source>
        <dbReference type="PROSITE" id="PS50191"/>
    </source>
</evidence>
<dbReference type="Gene3D" id="3.40.525.10">
    <property type="entry name" value="CRAL-TRIO lipid binding domain"/>
    <property type="match status" value="1"/>
</dbReference>
<dbReference type="CDD" id="cd00170">
    <property type="entry name" value="SEC14"/>
    <property type="match status" value="1"/>
</dbReference>
<evidence type="ECO:0000313" key="2">
    <source>
        <dbReference type="EMBL" id="CAL1283530.1"/>
    </source>
</evidence>
<feature type="domain" description="CRAL-TRIO" evidence="1">
    <location>
        <begin position="139"/>
        <end position="261"/>
    </location>
</feature>
<dbReference type="SMART" id="SM00516">
    <property type="entry name" value="SEC14"/>
    <property type="match status" value="1"/>
</dbReference>
<keyword evidence="3" id="KW-1185">Reference proteome</keyword>
<dbReference type="GO" id="GO:0016020">
    <property type="term" value="C:membrane"/>
    <property type="evidence" value="ECO:0007669"/>
    <property type="project" value="TreeGrafter"/>
</dbReference>
<protein>
    <recommendedName>
        <fullName evidence="1">CRAL-TRIO domain-containing protein</fullName>
    </recommendedName>
</protein>
<comment type="caution">
    <text evidence="2">The sequence shown here is derived from an EMBL/GenBank/DDBJ whole genome shotgun (WGS) entry which is preliminary data.</text>
</comment>
<dbReference type="PRINTS" id="PR00180">
    <property type="entry name" value="CRETINALDHBP"/>
</dbReference>
<accession>A0AAV2AJU2</accession>
<dbReference type="Proteomes" id="UP001497382">
    <property type="component" value="Unassembled WGS sequence"/>
</dbReference>
<dbReference type="SUPFAM" id="SSF52087">
    <property type="entry name" value="CRAL/TRIO domain"/>
    <property type="match status" value="1"/>
</dbReference>
<sequence length="298" mass="35250">MNDSRIPFLPFETTDIDDPSLEKTRKEINETPESRVRILEIFRKELKNLKDIEPCMEDEFLLRFLRVSKFDPSEAVKRLQKFYDQQENQLDAFKGCSFSYQKIRNLNNLWISPYRLQNNSFLLIALAGIDYTKFTFAERFYLEILAFNKQLENPVNQICGVTLICDYEGFNFRSLLTYTPGWIRCFMDSLLTVPCRLKAIHIINAPSIFSAVYKMTYPFLPKKMQDRVFVHPNNDNWRSLHSFVPADILPEEYGGKLKHKRLINCLENLETLDERFCKTLKFGSVKTKHCRNSLKFLY</sequence>